<dbReference type="Pfam" id="PF22725">
    <property type="entry name" value="GFO_IDH_MocA_C3"/>
    <property type="match status" value="1"/>
</dbReference>
<gene>
    <name evidence="4" type="ORF">GCM10022256_13210</name>
</gene>
<organism evidence="4 5">
    <name type="scientific">Frondihabitans peucedani</name>
    <dbReference type="NCBI Taxonomy" id="598626"/>
    <lineage>
        <taxon>Bacteria</taxon>
        <taxon>Bacillati</taxon>
        <taxon>Actinomycetota</taxon>
        <taxon>Actinomycetes</taxon>
        <taxon>Micrococcales</taxon>
        <taxon>Microbacteriaceae</taxon>
        <taxon>Frondihabitans</taxon>
    </lineage>
</organism>
<evidence type="ECO:0000313" key="4">
    <source>
        <dbReference type="EMBL" id="GAA4265709.1"/>
    </source>
</evidence>
<reference evidence="5" key="1">
    <citation type="journal article" date="2019" name="Int. J. Syst. Evol. Microbiol.">
        <title>The Global Catalogue of Microorganisms (GCM) 10K type strain sequencing project: providing services to taxonomists for standard genome sequencing and annotation.</title>
        <authorList>
            <consortium name="The Broad Institute Genomics Platform"/>
            <consortium name="The Broad Institute Genome Sequencing Center for Infectious Disease"/>
            <person name="Wu L."/>
            <person name="Ma J."/>
        </authorList>
    </citation>
    <scope>NUCLEOTIDE SEQUENCE [LARGE SCALE GENOMIC DNA]</scope>
    <source>
        <strain evidence="5">JCM 17442</strain>
    </source>
</reference>
<accession>A0ABP8E0H7</accession>
<protein>
    <submittedName>
        <fullName evidence="4">Gfo/Idh/MocA family oxidoreductase</fullName>
    </submittedName>
</protein>
<comment type="caution">
    <text evidence="4">The sequence shown here is derived from an EMBL/GenBank/DDBJ whole genome shotgun (WGS) entry which is preliminary data.</text>
</comment>
<sequence length="355" mass="36631">MSAAERPLRVGVLSFAHTHAIGYLSALRAMPGVEVRGADPDAPAPDAAAASGTSIVDLRGRALADALDVGYVDTYDELLAWQPDAVVVTSENARHRELVELAAAAGAAILCEKPLATTWADGLAMRDAVERAGVLLMMAFPVRFASTFDRLRAAHEAGALGEVFSIRGSNNGMLPLTRDWFTEPELSGGGALVDHVVHIADLLEALRGVPVASVTAVANGVLHAGRAKAETAGLVTMTYADGVIAAIDCSWSQPDTSPIWGGLKLSVAGTRGTVDIDFFGPSVRGIAASSGAARILPYGPDFDAAMLETFIDAVRSGTRPQPDIAVGLRTLGVVLAAQESVRTGATVDVASVAAG</sequence>
<name>A0ABP8E0H7_9MICO</name>
<dbReference type="InterPro" id="IPR000683">
    <property type="entry name" value="Gfo/Idh/MocA-like_OxRdtase_N"/>
</dbReference>
<keyword evidence="5" id="KW-1185">Reference proteome</keyword>
<dbReference type="EMBL" id="BAABAU010000001">
    <property type="protein sequence ID" value="GAA4265709.1"/>
    <property type="molecule type" value="Genomic_DNA"/>
</dbReference>
<evidence type="ECO:0000256" key="1">
    <source>
        <dbReference type="ARBA" id="ARBA00023027"/>
    </source>
</evidence>
<keyword evidence="1" id="KW-0520">NAD</keyword>
<dbReference type="SUPFAM" id="SSF51735">
    <property type="entry name" value="NAD(P)-binding Rossmann-fold domains"/>
    <property type="match status" value="1"/>
</dbReference>
<dbReference type="RefSeq" id="WP_344794305.1">
    <property type="nucleotide sequence ID" value="NZ_BAABAU010000001.1"/>
</dbReference>
<dbReference type="Gene3D" id="3.40.50.720">
    <property type="entry name" value="NAD(P)-binding Rossmann-like Domain"/>
    <property type="match status" value="1"/>
</dbReference>
<feature type="domain" description="Gfo/Idh/MocA-like oxidoreductase N-terminal" evidence="2">
    <location>
        <begin position="59"/>
        <end position="140"/>
    </location>
</feature>
<feature type="domain" description="GFO/IDH/MocA-like oxidoreductase" evidence="3">
    <location>
        <begin position="149"/>
        <end position="274"/>
    </location>
</feature>
<evidence type="ECO:0000259" key="2">
    <source>
        <dbReference type="Pfam" id="PF01408"/>
    </source>
</evidence>
<evidence type="ECO:0000313" key="5">
    <source>
        <dbReference type="Proteomes" id="UP001501594"/>
    </source>
</evidence>
<dbReference type="PANTHER" id="PTHR43377">
    <property type="entry name" value="BILIVERDIN REDUCTASE A"/>
    <property type="match status" value="1"/>
</dbReference>
<dbReference type="Gene3D" id="3.30.360.10">
    <property type="entry name" value="Dihydrodipicolinate Reductase, domain 2"/>
    <property type="match status" value="1"/>
</dbReference>
<dbReference type="PANTHER" id="PTHR43377:SF1">
    <property type="entry name" value="BILIVERDIN REDUCTASE A"/>
    <property type="match status" value="1"/>
</dbReference>
<proteinExistence type="predicted"/>
<dbReference type="InterPro" id="IPR036291">
    <property type="entry name" value="NAD(P)-bd_dom_sf"/>
</dbReference>
<dbReference type="InterPro" id="IPR051450">
    <property type="entry name" value="Gfo/Idh/MocA_Oxidoreductases"/>
</dbReference>
<dbReference type="SUPFAM" id="SSF55347">
    <property type="entry name" value="Glyceraldehyde-3-phosphate dehydrogenase-like, C-terminal domain"/>
    <property type="match status" value="1"/>
</dbReference>
<evidence type="ECO:0000259" key="3">
    <source>
        <dbReference type="Pfam" id="PF22725"/>
    </source>
</evidence>
<dbReference type="Proteomes" id="UP001501594">
    <property type="component" value="Unassembled WGS sequence"/>
</dbReference>
<dbReference type="Pfam" id="PF01408">
    <property type="entry name" value="GFO_IDH_MocA"/>
    <property type="match status" value="1"/>
</dbReference>
<dbReference type="InterPro" id="IPR055170">
    <property type="entry name" value="GFO_IDH_MocA-like_dom"/>
</dbReference>